<dbReference type="PANTHER" id="PTHR28180:SF2">
    <property type="entry name" value="PEROXISOMAL PROTEIN 2"/>
    <property type="match status" value="1"/>
</dbReference>
<organism evidence="2 3">
    <name type="scientific">Phyllosticta capitalensis</name>
    <dbReference type="NCBI Taxonomy" id="121624"/>
    <lineage>
        <taxon>Eukaryota</taxon>
        <taxon>Fungi</taxon>
        <taxon>Dikarya</taxon>
        <taxon>Ascomycota</taxon>
        <taxon>Pezizomycotina</taxon>
        <taxon>Dothideomycetes</taxon>
        <taxon>Dothideomycetes incertae sedis</taxon>
        <taxon>Botryosphaeriales</taxon>
        <taxon>Phyllostictaceae</taxon>
        <taxon>Phyllosticta</taxon>
    </lineage>
</organism>
<evidence type="ECO:0000313" key="2">
    <source>
        <dbReference type="EMBL" id="KAK8235477.1"/>
    </source>
</evidence>
<gene>
    <name evidence="2" type="ORF">HDK90DRAFT_247024</name>
</gene>
<protein>
    <submittedName>
        <fullName evidence="2">AhpD-like protein</fullName>
    </submittedName>
</protein>
<evidence type="ECO:0000313" key="3">
    <source>
        <dbReference type="Proteomes" id="UP001492380"/>
    </source>
</evidence>
<dbReference type="InterPro" id="IPR052999">
    <property type="entry name" value="PTS1_Protein"/>
</dbReference>
<dbReference type="EMBL" id="JBBWRZ010000005">
    <property type="protein sequence ID" value="KAK8235477.1"/>
    <property type="molecule type" value="Genomic_DNA"/>
</dbReference>
<reference evidence="2 3" key="1">
    <citation type="submission" date="2024-04" db="EMBL/GenBank/DDBJ databases">
        <title>Phyllosticta paracitricarpa is synonymous to the EU quarantine fungus P. citricarpa based on phylogenomic analyses.</title>
        <authorList>
            <consortium name="Lawrence Berkeley National Laboratory"/>
            <person name="Van Ingen-Buijs V.A."/>
            <person name="Van Westerhoven A.C."/>
            <person name="Haridas S."/>
            <person name="Skiadas P."/>
            <person name="Martin F."/>
            <person name="Groenewald J.Z."/>
            <person name="Crous P.W."/>
            <person name="Seidl M.F."/>
        </authorList>
    </citation>
    <scope>NUCLEOTIDE SEQUENCE [LARGE SCALE GENOMIC DNA]</scope>
    <source>
        <strain evidence="2 3">CBS 123374</strain>
    </source>
</reference>
<name>A0ABR1YPX0_9PEZI</name>
<proteinExistence type="predicted"/>
<dbReference type="InterPro" id="IPR003779">
    <property type="entry name" value="CMD-like"/>
</dbReference>
<dbReference type="Proteomes" id="UP001492380">
    <property type="component" value="Unassembled WGS sequence"/>
</dbReference>
<feature type="domain" description="Carboxymuconolactone decarboxylase-like" evidence="1">
    <location>
        <begin position="175"/>
        <end position="232"/>
    </location>
</feature>
<accession>A0ABR1YPX0</accession>
<dbReference type="SUPFAM" id="SSF69118">
    <property type="entry name" value="AhpD-like"/>
    <property type="match status" value="1"/>
</dbReference>
<dbReference type="Gene3D" id="1.20.1290.10">
    <property type="entry name" value="AhpD-like"/>
    <property type="match status" value="1"/>
</dbReference>
<keyword evidence="3" id="KW-1185">Reference proteome</keyword>
<dbReference type="PANTHER" id="PTHR28180">
    <property type="entry name" value="CONSERVED MITOCHONDRIAL PROTEIN-RELATED"/>
    <property type="match status" value="1"/>
</dbReference>
<dbReference type="InterPro" id="IPR029032">
    <property type="entry name" value="AhpD-like"/>
</dbReference>
<dbReference type="Pfam" id="PF02627">
    <property type="entry name" value="CMD"/>
    <property type="match status" value="1"/>
</dbReference>
<evidence type="ECO:0000259" key="1">
    <source>
        <dbReference type="Pfam" id="PF02627"/>
    </source>
</evidence>
<sequence>MSSLKLQSILTPAILQSLRAQPHLARHWYYVAGVTLSALNRPDEVPNLLISALNTDSASQPSNADGIADLSIDEQLFIVRRLREGLIKSAAVVGVPKVINALLALKSATPENLLDESPDSSPTGRRAEIYGQSFPTVWERGQQFFEKVYGKISKRVMGQMDRSGTEDLGLAARLMYGYILSNEKVLDAKETSFVCIAGLIPQDVNPQLKGHLRGALNNGATVDEVRAVREAVIQICEAAGMTLLAEDAAGGWGWREEIANVKA</sequence>
<comment type="caution">
    <text evidence="2">The sequence shown here is derived from an EMBL/GenBank/DDBJ whole genome shotgun (WGS) entry which is preliminary data.</text>
</comment>